<dbReference type="PANTHER" id="PTHR32552">
    <property type="entry name" value="FERRICHROME IRON RECEPTOR-RELATED"/>
    <property type="match status" value="1"/>
</dbReference>
<dbReference type="SUPFAM" id="SSF56935">
    <property type="entry name" value="Porins"/>
    <property type="match status" value="1"/>
</dbReference>
<name>A0A1Y0CXF4_9GAMM</name>
<dbReference type="EMBL" id="CP021376">
    <property type="protein sequence ID" value="ART79684.1"/>
    <property type="molecule type" value="Genomic_DNA"/>
</dbReference>
<feature type="domain" description="TonB-dependent receptor-like beta-barrel" evidence="9">
    <location>
        <begin position="6"/>
        <end position="88"/>
    </location>
</feature>
<evidence type="ECO:0000256" key="7">
    <source>
        <dbReference type="ARBA" id="ARBA00023237"/>
    </source>
</evidence>
<dbReference type="Pfam" id="PF00593">
    <property type="entry name" value="TonB_dep_Rec_b-barrel"/>
    <property type="match status" value="1"/>
</dbReference>
<gene>
    <name evidence="10" type="ORF">CBP12_05565</name>
</gene>
<evidence type="ECO:0000256" key="2">
    <source>
        <dbReference type="ARBA" id="ARBA00022448"/>
    </source>
</evidence>
<evidence type="ECO:0000313" key="11">
    <source>
        <dbReference type="Proteomes" id="UP000243793"/>
    </source>
</evidence>
<dbReference type="GO" id="GO:0009279">
    <property type="term" value="C:cell outer membrane"/>
    <property type="evidence" value="ECO:0007669"/>
    <property type="project" value="UniProtKB-SubCell"/>
</dbReference>
<dbReference type="InterPro" id="IPR000531">
    <property type="entry name" value="Beta-barrel_TonB"/>
</dbReference>
<evidence type="ECO:0000313" key="10">
    <source>
        <dbReference type="EMBL" id="ART79684.1"/>
    </source>
</evidence>
<evidence type="ECO:0000256" key="1">
    <source>
        <dbReference type="ARBA" id="ARBA00004571"/>
    </source>
</evidence>
<dbReference type="PANTHER" id="PTHR32552:SF74">
    <property type="entry name" value="HYDROXAMATE SIDEROPHORE RECEPTOR FHUE"/>
    <property type="match status" value="1"/>
</dbReference>
<organism evidence="10 11">
    <name type="scientific">Oceanisphaera avium</name>
    <dbReference type="NCBI Taxonomy" id="1903694"/>
    <lineage>
        <taxon>Bacteria</taxon>
        <taxon>Pseudomonadati</taxon>
        <taxon>Pseudomonadota</taxon>
        <taxon>Gammaproteobacteria</taxon>
        <taxon>Aeromonadales</taxon>
        <taxon>Aeromonadaceae</taxon>
        <taxon>Oceanisphaera</taxon>
    </lineage>
</organism>
<dbReference type="GO" id="GO:0015344">
    <property type="term" value="F:siderophore uptake transmembrane transporter activity"/>
    <property type="evidence" value="ECO:0007669"/>
    <property type="project" value="TreeGrafter"/>
</dbReference>
<evidence type="ECO:0000256" key="5">
    <source>
        <dbReference type="ARBA" id="ARBA00023077"/>
    </source>
</evidence>
<dbReference type="KEGG" id="ocm:CBP12_05565"/>
<evidence type="ECO:0000256" key="6">
    <source>
        <dbReference type="ARBA" id="ARBA00023136"/>
    </source>
</evidence>
<dbReference type="PROSITE" id="PS52016">
    <property type="entry name" value="TONB_DEPENDENT_REC_3"/>
    <property type="match status" value="1"/>
</dbReference>
<comment type="similarity">
    <text evidence="8">Belongs to the TonB-dependent receptor family.</text>
</comment>
<keyword evidence="7 8" id="KW-0998">Cell outer membrane</keyword>
<dbReference type="InterPro" id="IPR039426">
    <property type="entry name" value="TonB-dep_rcpt-like"/>
</dbReference>
<dbReference type="OrthoDB" id="127311at2"/>
<dbReference type="InterPro" id="IPR036942">
    <property type="entry name" value="Beta-barrel_TonB_sf"/>
</dbReference>
<sequence length="116" mass="13479">MLTQDNEGIRINTDQAKHQVKLFTSFTPENLSQLTVGGGVNWQSHTYMSGAKDLYRDIYTQDSYWVANLMARYEFNDQLSLTANVNNLFDEDYRIDLDIHDYGAPRNVQATLKYKF</sequence>
<keyword evidence="4 8" id="KW-0812">Transmembrane</keyword>
<keyword evidence="11" id="KW-1185">Reference proteome</keyword>
<dbReference type="RefSeq" id="WP_086963556.1">
    <property type="nucleotide sequence ID" value="NZ_CP021376.1"/>
</dbReference>
<keyword evidence="5" id="KW-0798">TonB box</keyword>
<evidence type="ECO:0000256" key="4">
    <source>
        <dbReference type="ARBA" id="ARBA00022692"/>
    </source>
</evidence>
<accession>A0A1Y0CXF4</accession>
<comment type="subcellular location">
    <subcellularLocation>
        <location evidence="1 8">Cell outer membrane</location>
        <topology evidence="1 8">Multi-pass membrane protein</topology>
    </subcellularLocation>
</comment>
<dbReference type="AlphaFoldDB" id="A0A1Y0CXF4"/>
<keyword evidence="2 8" id="KW-0813">Transport</keyword>
<dbReference type="Gene3D" id="2.40.170.20">
    <property type="entry name" value="TonB-dependent receptor, beta-barrel domain"/>
    <property type="match status" value="1"/>
</dbReference>
<proteinExistence type="inferred from homology"/>
<protein>
    <recommendedName>
        <fullName evidence="9">TonB-dependent receptor-like beta-barrel domain-containing protein</fullName>
    </recommendedName>
</protein>
<dbReference type="Proteomes" id="UP000243793">
    <property type="component" value="Chromosome"/>
</dbReference>
<evidence type="ECO:0000256" key="8">
    <source>
        <dbReference type="PROSITE-ProRule" id="PRU01360"/>
    </source>
</evidence>
<keyword evidence="6 8" id="KW-0472">Membrane</keyword>
<evidence type="ECO:0000256" key="3">
    <source>
        <dbReference type="ARBA" id="ARBA00022452"/>
    </source>
</evidence>
<evidence type="ECO:0000259" key="9">
    <source>
        <dbReference type="Pfam" id="PF00593"/>
    </source>
</evidence>
<keyword evidence="3 8" id="KW-1134">Transmembrane beta strand</keyword>
<reference evidence="11" key="1">
    <citation type="submission" date="2017-05" db="EMBL/GenBank/DDBJ databases">
        <authorList>
            <person name="Sung H."/>
        </authorList>
    </citation>
    <scope>NUCLEOTIDE SEQUENCE [LARGE SCALE GENOMIC DNA]</scope>
    <source>
        <strain evidence="11">AMac2203</strain>
    </source>
</reference>